<dbReference type="Proteomes" id="UP000008674">
    <property type="component" value="Chromosome"/>
</dbReference>
<reference evidence="3 4" key="1">
    <citation type="journal article" date="2005" name="Proc. Natl. Acad. Sci. U.S.A.">
        <title>The genome of Salinibacter ruber: convergence and gene exchange among hyperhalophilic bacteria and archaea.</title>
        <authorList>
            <person name="Mongodin E.F."/>
            <person name="Nelson K.E."/>
            <person name="Daugherty S."/>
            <person name="Deboy R.T."/>
            <person name="Wister J."/>
            <person name="Khouri H."/>
            <person name="Weidman J."/>
            <person name="Walsh D.A."/>
            <person name="Papke R.T."/>
            <person name="Sanchez Perez G."/>
            <person name="Sharma A.K."/>
            <person name="Nesbo C.L."/>
            <person name="MacLeod D."/>
            <person name="Bapteste E."/>
            <person name="Doolittle W.F."/>
            <person name="Charlebois R.L."/>
            <person name="Legault B."/>
            <person name="Rodriguez-Valera F."/>
        </authorList>
    </citation>
    <scope>NUCLEOTIDE SEQUENCE [LARGE SCALE GENOMIC DNA]</scope>
    <source>
        <strain evidence="4">DSM 13855 / CECT 5946 / M31</strain>
    </source>
</reference>
<dbReference type="PANTHER" id="PTHR13847:SF289">
    <property type="entry name" value="GLYCINE OXIDASE"/>
    <property type="match status" value="1"/>
</dbReference>
<evidence type="ECO:0000313" key="4">
    <source>
        <dbReference type="Proteomes" id="UP000008674"/>
    </source>
</evidence>
<dbReference type="InterPro" id="IPR006076">
    <property type="entry name" value="FAD-dep_OxRdtase"/>
</dbReference>
<keyword evidence="4" id="KW-1185">Reference proteome</keyword>
<dbReference type="eggNOG" id="COG0665">
    <property type="taxonomic scope" value="Bacteria"/>
</dbReference>
<evidence type="ECO:0000259" key="2">
    <source>
        <dbReference type="Pfam" id="PF01266"/>
    </source>
</evidence>
<dbReference type="SMR" id="Q2S374"/>
<proteinExistence type="predicted"/>
<dbReference type="EnsemblBacteria" id="ABC45781">
    <property type="protein sequence ID" value="ABC45781"/>
    <property type="gene ID" value="SRU_1232"/>
</dbReference>
<dbReference type="EMBL" id="CP000159">
    <property type="protein sequence ID" value="ABC45781.1"/>
    <property type="molecule type" value="Genomic_DNA"/>
</dbReference>
<dbReference type="OrthoDB" id="214253at2"/>
<dbReference type="GO" id="GO:0016491">
    <property type="term" value="F:oxidoreductase activity"/>
    <property type="evidence" value="ECO:0007669"/>
    <property type="project" value="UniProtKB-KW"/>
</dbReference>
<dbReference type="Gene3D" id="3.30.9.10">
    <property type="entry name" value="D-Amino Acid Oxidase, subunit A, domain 2"/>
    <property type="match status" value="1"/>
</dbReference>
<evidence type="ECO:0000313" key="3">
    <source>
        <dbReference type="EMBL" id="ABC45781.1"/>
    </source>
</evidence>
<sequence length="408" mass="43837">MECPGLFCAEECRPCLQRSVERVIFQKCPERCGTGRVWKTTVARMIVVFRMRYDADVIVVGAGLAGACAAFTLSRDHRVRVLESDEPASGASGAAAGLVNPFMGRRARPIWRLREALDAVPTLLDEAGAPALFPDTGVLRPAVEPDQVAPFQDAAETHPDLATWLSPATVRDRYPAVQPDRGALFVPRGGAVNVGAMVDALLEAAQARGATIETQAPVLYWRETPGAAVVEVDRGDDTEALRADRVLLALGQGYPPFPELRRLGLDGVKGQTVRVRRPKPLSNSLPPMSGRGYIVPEGDTLVLGSNYENNFDDLSPTPDATAYIQEKTSDLIPGVQHAEVRGEVAGVRVKHSATNRPLLGPLPRRERLWAFTALGSKGLLTAPILALNLPNLLNSPGKIPDTVSTRGG</sequence>
<dbReference type="Gene3D" id="3.50.50.60">
    <property type="entry name" value="FAD/NAD(P)-binding domain"/>
    <property type="match status" value="1"/>
</dbReference>
<feature type="domain" description="FAD dependent oxidoreductase" evidence="2">
    <location>
        <begin position="56"/>
        <end position="386"/>
    </location>
</feature>
<dbReference type="PANTHER" id="PTHR13847">
    <property type="entry name" value="SARCOSINE DEHYDROGENASE-RELATED"/>
    <property type="match status" value="1"/>
</dbReference>
<dbReference type="Pfam" id="PF01266">
    <property type="entry name" value="DAO"/>
    <property type="match status" value="1"/>
</dbReference>
<dbReference type="AlphaFoldDB" id="Q2S374"/>
<dbReference type="InterPro" id="IPR036188">
    <property type="entry name" value="FAD/NAD-bd_sf"/>
</dbReference>
<evidence type="ECO:0000256" key="1">
    <source>
        <dbReference type="ARBA" id="ARBA00023002"/>
    </source>
</evidence>
<organism evidence="3 4">
    <name type="scientific">Salinibacter ruber (strain DSM 13855 / M31)</name>
    <dbReference type="NCBI Taxonomy" id="309807"/>
    <lineage>
        <taxon>Bacteria</taxon>
        <taxon>Pseudomonadati</taxon>
        <taxon>Rhodothermota</taxon>
        <taxon>Rhodothermia</taxon>
        <taxon>Rhodothermales</taxon>
        <taxon>Salinibacteraceae</taxon>
        <taxon>Salinibacter</taxon>
    </lineage>
</organism>
<gene>
    <name evidence="3" type="ordered locus">SRU_1232</name>
</gene>
<name>Q2S374_SALRD</name>
<protein>
    <submittedName>
        <fullName evidence="3">Glycine oxidase, putative</fullName>
    </submittedName>
</protein>
<keyword evidence="1" id="KW-0560">Oxidoreductase</keyword>
<dbReference type="STRING" id="309807.SRU_1232"/>
<dbReference type="GO" id="GO:0005737">
    <property type="term" value="C:cytoplasm"/>
    <property type="evidence" value="ECO:0007669"/>
    <property type="project" value="TreeGrafter"/>
</dbReference>
<accession>Q2S374</accession>
<dbReference type="KEGG" id="sru:SRU_1232"/>
<dbReference type="SUPFAM" id="SSF51905">
    <property type="entry name" value="FAD/NAD(P)-binding domain"/>
    <property type="match status" value="1"/>
</dbReference>
<dbReference type="HOGENOM" id="CLU_701863_0_0_10"/>